<dbReference type="Pfam" id="PF12005">
    <property type="entry name" value="DUF3499"/>
    <property type="match status" value="1"/>
</dbReference>
<proteinExistence type="predicted"/>
<reference evidence="2" key="2">
    <citation type="submission" date="2021-04" db="EMBL/GenBank/DDBJ databases">
        <authorList>
            <person name="Gilroy R."/>
        </authorList>
    </citation>
    <scope>NUCLEOTIDE SEQUENCE</scope>
    <source>
        <strain evidence="2">4376</strain>
    </source>
</reference>
<name>A0A9D1UPN4_9CORY</name>
<evidence type="ECO:0000313" key="2">
    <source>
        <dbReference type="EMBL" id="HIW95472.1"/>
    </source>
</evidence>
<dbReference type="AlphaFoldDB" id="A0A9D1UPN4"/>
<accession>A0A9D1UPN4</accession>
<dbReference type="Proteomes" id="UP000824189">
    <property type="component" value="Unassembled WGS sequence"/>
</dbReference>
<organism evidence="2 3">
    <name type="scientific">Candidatus Corynebacterium gallistercoris</name>
    <dbReference type="NCBI Taxonomy" id="2838530"/>
    <lineage>
        <taxon>Bacteria</taxon>
        <taxon>Bacillati</taxon>
        <taxon>Actinomycetota</taxon>
        <taxon>Actinomycetes</taxon>
        <taxon>Mycobacteriales</taxon>
        <taxon>Corynebacteriaceae</taxon>
        <taxon>Corynebacterium</taxon>
    </lineage>
</organism>
<evidence type="ECO:0000313" key="3">
    <source>
        <dbReference type="Proteomes" id="UP000824189"/>
    </source>
</evidence>
<evidence type="ECO:0000256" key="1">
    <source>
        <dbReference type="SAM" id="MobiDB-lite"/>
    </source>
</evidence>
<gene>
    <name evidence="2" type="ORF">H9867_03150</name>
</gene>
<feature type="region of interest" description="Disordered" evidence="1">
    <location>
        <begin position="93"/>
        <end position="148"/>
    </location>
</feature>
<reference evidence="2" key="1">
    <citation type="journal article" date="2021" name="PeerJ">
        <title>Extensive microbial diversity within the chicken gut microbiome revealed by metagenomics and culture.</title>
        <authorList>
            <person name="Gilroy R."/>
            <person name="Ravi A."/>
            <person name="Getino M."/>
            <person name="Pursley I."/>
            <person name="Horton D.L."/>
            <person name="Alikhan N.F."/>
            <person name="Baker D."/>
            <person name="Gharbi K."/>
            <person name="Hall N."/>
            <person name="Watson M."/>
            <person name="Adriaenssens E.M."/>
            <person name="Foster-Nyarko E."/>
            <person name="Jarju S."/>
            <person name="Secka A."/>
            <person name="Antonio M."/>
            <person name="Oren A."/>
            <person name="Chaudhuri R.R."/>
            <person name="La Ragione R."/>
            <person name="Hildebrand F."/>
            <person name="Pallen M.J."/>
        </authorList>
    </citation>
    <scope>NUCLEOTIDE SEQUENCE</scope>
    <source>
        <strain evidence="2">4376</strain>
    </source>
</reference>
<comment type="caution">
    <text evidence="2">The sequence shown here is derived from an EMBL/GenBank/DDBJ whole genome shotgun (WGS) entry which is preliminary data.</text>
</comment>
<sequence>MRVTVNRPCSRPGCPNPAVATLTYDYAQQVATVGPLHIHKDPHRWDLCADHARRTTVPMGWELNVIDEPADAYYDSFDADDEELMALAQAVAQAQDSTEPEPREENVPAKKIIRKMDTPAPTGHHPSRKNLPTRSPQRHLRAVRDTNN</sequence>
<dbReference type="EMBL" id="DXFZ01000037">
    <property type="protein sequence ID" value="HIW95472.1"/>
    <property type="molecule type" value="Genomic_DNA"/>
</dbReference>
<dbReference type="InterPro" id="IPR021888">
    <property type="entry name" value="DUF3499"/>
</dbReference>
<protein>
    <submittedName>
        <fullName evidence="2">DUF3499 domain-containing protein</fullName>
    </submittedName>
</protein>